<evidence type="ECO:0000313" key="3">
    <source>
        <dbReference type="Proteomes" id="UP000186235"/>
    </source>
</evidence>
<evidence type="ECO:0000256" key="1">
    <source>
        <dbReference type="SAM" id="Phobius"/>
    </source>
</evidence>
<sequence length="93" mass="9446">MSRSVAVTLMGLGLVLVVAGVVTGYTVGVISDNPLAEDGVPRVHVTLLLGCAATTAAAGGIVAVLGLLGLFARPVRTPRSVRSREARDHRTAA</sequence>
<reference evidence="3" key="1">
    <citation type="submission" date="2017-01" db="EMBL/GenBank/DDBJ databases">
        <authorList>
            <person name="Varghese N."/>
            <person name="Submissions S."/>
        </authorList>
    </citation>
    <scope>NUCLEOTIDE SEQUENCE [LARGE SCALE GENOMIC DNA]</scope>
    <source>
        <strain evidence="3">3bp</strain>
    </source>
</reference>
<keyword evidence="3" id="KW-1185">Reference proteome</keyword>
<name>A0A1N6N903_9MICO</name>
<feature type="transmembrane region" description="Helical" evidence="1">
    <location>
        <begin position="43"/>
        <end position="72"/>
    </location>
</feature>
<protein>
    <submittedName>
        <fullName evidence="2">Uncharacterized protein</fullName>
    </submittedName>
</protein>
<accession>A0A1N6N903</accession>
<keyword evidence="1" id="KW-0472">Membrane</keyword>
<proteinExistence type="predicted"/>
<organism evidence="2 3">
    <name type="scientific">Cellulosimicrobium aquatile</name>
    <dbReference type="NCBI Taxonomy" id="1612203"/>
    <lineage>
        <taxon>Bacteria</taxon>
        <taxon>Bacillati</taxon>
        <taxon>Actinomycetota</taxon>
        <taxon>Actinomycetes</taxon>
        <taxon>Micrococcales</taxon>
        <taxon>Promicromonosporaceae</taxon>
        <taxon>Cellulosimicrobium</taxon>
    </lineage>
</organism>
<keyword evidence="1" id="KW-0812">Transmembrane</keyword>
<gene>
    <name evidence="2" type="ORF">SAMN05518682_0274</name>
</gene>
<dbReference type="AlphaFoldDB" id="A0A1N6N903"/>
<dbReference type="Proteomes" id="UP000186235">
    <property type="component" value="Unassembled WGS sequence"/>
</dbReference>
<evidence type="ECO:0000313" key="2">
    <source>
        <dbReference type="EMBL" id="SIP88541.1"/>
    </source>
</evidence>
<dbReference type="RefSeq" id="WP_076403409.1">
    <property type="nucleotide sequence ID" value="NZ_FTMI01000001.1"/>
</dbReference>
<dbReference type="EMBL" id="FTMI01000001">
    <property type="protein sequence ID" value="SIP88541.1"/>
    <property type="molecule type" value="Genomic_DNA"/>
</dbReference>
<keyword evidence="1" id="KW-1133">Transmembrane helix</keyword>